<dbReference type="EMBL" id="LN649232">
    <property type="protein sequence ID" value="CEI41771.1"/>
    <property type="molecule type" value="Genomic_DNA"/>
</dbReference>
<evidence type="ECO:0000313" key="3">
    <source>
        <dbReference type="Proteomes" id="UP000245910"/>
    </source>
</evidence>
<dbReference type="Proteomes" id="UP000245910">
    <property type="component" value="Chromosome IIII"/>
</dbReference>
<sequence>MRSVLLLSTLGCAFFSAIDAFKFTGPDSDEKLNITQPITISWDAKGGDLNEPEARALNLWFSALVNTTRGGWEIASNLSLSSGSYKWDPNSLVQIMKDHYTVSPNAEHYFEAKLIGSTGNMLATVETEKYALEGYDFIRNSGGKGAQPGFYTTVAMAVMAGVVAGGVI</sequence>
<keyword evidence="3" id="KW-1185">Reference proteome</keyword>
<dbReference type="AlphaFoldDB" id="A0A2L2SRV0"/>
<organism evidence="2 3">
    <name type="scientific">Fusarium venenatum</name>
    <dbReference type="NCBI Taxonomy" id="56646"/>
    <lineage>
        <taxon>Eukaryota</taxon>
        <taxon>Fungi</taxon>
        <taxon>Dikarya</taxon>
        <taxon>Ascomycota</taxon>
        <taxon>Pezizomycotina</taxon>
        <taxon>Sordariomycetes</taxon>
        <taxon>Hypocreomycetidae</taxon>
        <taxon>Hypocreales</taxon>
        <taxon>Nectriaceae</taxon>
        <taxon>Fusarium</taxon>
    </lineage>
</organism>
<proteinExistence type="predicted"/>
<dbReference type="GeneID" id="37265365"/>
<accession>A0A2L2SRV0</accession>
<protein>
    <submittedName>
        <fullName evidence="2">Uncharacterized protein</fullName>
    </submittedName>
</protein>
<evidence type="ECO:0000256" key="1">
    <source>
        <dbReference type="SAM" id="SignalP"/>
    </source>
</evidence>
<keyword evidence="1" id="KW-0732">Signal</keyword>
<feature type="signal peptide" evidence="1">
    <location>
        <begin position="1"/>
        <end position="20"/>
    </location>
</feature>
<dbReference type="RefSeq" id="XP_025583433.1">
    <property type="nucleotide sequence ID" value="XM_025729136.2"/>
</dbReference>
<dbReference type="KEGG" id="fvn:FVRRES_13735"/>
<dbReference type="OrthoDB" id="5217917at2759"/>
<reference evidence="3" key="1">
    <citation type="submission" date="2014-10" db="EMBL/GenBank/DDBJ databases">
        <authorList>
            <person name="King R."/>
        </authorList>
    </citation>
    <scope>NUCLEOTIDE SEQUENCE [LARGE SCALE GENOMIC DNA]</scope>
    <source>
        <strain evidence="3">A3/5</strain>
    </source>
</reference>
<feature type="chain" id="PRO_5014869485" evidence="1">
    <location>
        <begin position="21"/>
        <end position="168"/>
    </location>
</feature>
<evidence type="ECO:0000313" key="2">
    <source>
        <dbReference type="EMBL" id="CEI41771.1"/>
    </source>
</evidence>
<name>A0A2L2SRV0_9HYPO</name>